<keyword evidence="2" id="KW-1133">Transmembrane helix</keyword>
<feature type="region of interest" description="Disordered" evidence="1">
    <location>
        <begin position="1"/>
        <end position="48"/>
    </location>
</feature>
<evidence type="ECO:0000313" key="3">
    <source>
        <dbReference type="EMBL" id="QHT06761.1"/>
    </source>
</evidence>
<organism evidence="3">
    <name type="scientific">viral metagenome</name>
    <dbReference type="NCBI Taxonomy" id="1070528"/>
    <lineage>
        <taxon>unclassified sequences</taxon>
        <taxon>metagenomes</taxon>
        <taxon>organismal metagenomes</taxon>
    </lineage>
</organism>
<feature type="compositionally biased region" description="Basic residues" evidence="1">
    <location>
        <begin position="81"/>
        <end position="99"/>
    </location>
</feature>
<feature type="transmembrane region" description="Helical" evidence="2">
    <location>
        <begin position="154"/>
        <end position="172"/>
    </location>
</feature>
<feature type="transmembrane region" description="Helical" evidence="2">
    <location>
        <begin position="192"/>
        <end position="208"/>
    </location>
</feature>
<feature type="region of interest" description="Disordered" evidence="1">
    <location>
        <begin position="63"/>
        <end position="113"/>
    </location>
</feature>
<keyword evidence="2" id="KW-0812">Transmembrane</keyword>
<dbReference type="AlphaFoldDB" id="A0A6C0CQJ3"/>
<keyword evidence="2" id="KW-0472">Membrane</keyword>
<dbReference type="EMBL" id="MN739474">
    <property type="protein sequence ID" value="QHT06761.1"/>
    <property type="molecule type" value="Genomic_DNA"/>
</dbReference>
<evidence type="ECO:0000256" key="1">
    <source>
        <dbReference type="SAM" id="MobiDB-lite"/>
    </source>
</evidence>
<evidence type="ECO:0000256" key="2">
    <source>
        <dbReference type="SAM" id="Phobius"/>
    </source>
</evidence>
<reference evidence="3" key="1">
    <citation type="journal article" date="2020" name="Nature">
        <title>Giant virus diversity and host interactions through global metagenomics.</title>
        <authorList>
            <person name="Schulz F."/>
            <person name="Roux S."/>
            <person name="Paez-Espino D."/>
            <person name="Jungbluth S."/>
            <person name="Walsh D.A."/>
            <person name="Denef V.J."/>
            <person name="McMahon K.D."/>
            <person name="Konstantinidis K.T."/>
            <person name="Eloe-Fadrosh E.A."/>
            <person name="Kyrpides N.C."/>
            <person name="Woyke T."/>
        </authorList>
    </citation>
    <scope>NUCLEOTIDE SEQUENCE</scope>
    <source>
        <strain evidence="3">GVMAG-M-3300021473-15</strain>
    </source>
</reference>
<name>A0A6C0CQJ3_9ZZZZ</name>
<proteinExistence type="predicted"/>
<protein>
    <submittedName>
        <fullName evidence="3">Uncharacterized protein</fullName>
    </submittedName>
</protein>
<sequence>MNFTSDIEQLLREEDEQQQENIVIPSSPPPQPIAHVPEQPAAVCSSQPSVEFTQPVHIAINDEGGMGIEEDDDDDDDVKRQQYHRRKVSKRRRDRRSNMKKMVNEEENEYQENEMGMEGEVGQLMPGGVLHEPINDVLLSKKATSWYCISRSDIKNASIVAILFVILTLPMYQDMFNDYLPYLFSNLRLNTLGSLVFASICASLFVIIKRFI</sequence>
<accession>A0A6C0CQJ3</accession>